<proteinExistence type="predicted"/>
<dbReference type="InterPro" id="IPR039976">
    <property type="entry name" value="WIT1/WIT2"/>
</dbReference>
<keyword evidence="3" id="KW-1185">Reference proteome</keyword>
<dbReference type="EMBL" id="OY731398">
    <property type="protein sequence ID" value="CAJ1836060.1"/>
    <property type="molecule type" value="Genomic_DNA"/>
</dbReference>
<evidence type="ECO:0000313" key="2">
    <source>
        <dbReference type="EMBL" id="CAJ1836060.1"/>
    </source>
</evidence>
<dbReference type="Gramene" id="rna-AYBTSS11_LOCUS1530">
    <property type="protein sequence ID" value="CAJ1836060.1"/>
    <property type="gene ID" value="gene-AYBTSS11_LOCUS1530"/>
</dbReference>
<dbReference type="PANTHER" id="PTHR35705:SF1">
    <property type="entry name" value="WPP DOMAIN-INTERACTING TAIL-ANCHORED PROTEIN 1"/>
    <property type="match status" value="1"/>
</dbReference>
<sequence>MDTQSAKDTVDIDLGGVSPCGEVIGDLGDDDMVTVLTGMKLNLAFFSEKVANLRNFVMHLETLGVELEGFVLDREDNDVDVGCVGKFLEFDLLCGVLGSEVVELDRFLDTLYAEIADAGERVTSCKPWQDNLLDPEQCLKQSEEQFSEIKKLSASFERTLSSYKRGGIGM</sequence>
<feature type="domain" description="WIT1/2 N-terminal helical bundle" evidence="1">
    <location>
        <begin position="32"/>
        <end position="162"/>
    </location>
</feature>
<dbReference type="PANTHER" id="PTHR35705">
    <property type="entry name" value="WPP DOMAIN-INTERACTING TAIL-ANCHORED PROTEIN 1"/>
    <property type="match status" value="1"/>
</dbReference>
<accession>A0AA86S0W8</accession>
<organism evidence="2 3">
    <name type="scientific">Sphenostylis stenocarpa</name>
    <dbReference type="NCBI Taxonomy" id="92480"/>
    <lineage>
        <taxon>Eukaryota</taxon>
        <taxon>Viridiplantae</taxon>
        <taxon>Streptophyta</taxon>
        <taxon>Embryophyta</taxon>
        <taxon>Tracheophyta</taxon>
        <taxon>Spermatophyta</taxon>
        <taxon>Magnoliopsida</taxon>
        <taxon>eudicotyledons</taxon>
        <taxon>Gunneridae</taxon>
        <taxon>Pentapetalae</taxon>
        <taxon>rosids</taxon>
        <taxon>fabids</taxon>
        <taxon>Fabales</taxon>
        <taxon>Fabaceae</taxon>
        <taxon>Papilionoideae</taxon>
        <taxon>50 kb inversion clade</taxon>
        <taxon>NPAAA clade</taxon>
        <taxon>indigoferoid/millettioid clade</taxon>
        <taxon>Phaseoleae</taxon>
        <taxon>Sphenostylis</taxon>
    </lineage>
</organism>
<reference evidence="2" key="1">
    <citation type="submission" date="2023-10" db="EMBL/GenBank/DDBJ databases">
        <authorList>
            <person name="Domelevo Entfellner J.-B."/>
        </authorList>
    </citation>
    <scope>NUCLEOTIDE SEQUENCE</scope>
</reference>
<dbReference type="AlphaFoldDB" id="A0AA86S0W8"/>
<evidence type="ECO:0000259" key="1">
    <source>
        <dbReference type="Pfam" id="PF26581"/>
    </source>
</evidence>
<name>A0AA86S0W8_9FABA</name>
<dbReference type="Proteomes" id="UP001189624">
    <property type="component" value="Chromosome 1"/>
</dbReference>
<protein>
    <recommendedName>
        <fullName evidence="1">WIT1/2 N-terminal helical bundle domain-containing protein</fullName>
    </recommendedName>
</protein>
<dbReference type="InterPro" id="IPR058610">
    <property type="entry name" value="WIT1_2_N"/>
</dbReference>
<evidence type="ECO:0000313" key="3">
    <source>
        <dbReference type="Proteomes" id="UP001189624"/>
    </source>
</evidence>
<gene>
    <name evidence="2" type="ORF">AYBTSS11_LOCUS1530</name>
</gene>
<dbReference type="Pfam" id="PF26581">
    <property type="entry name" value="WIT1_2_N"/>
    <property type="match status" value="1"/>
</dbReference>